<dbReference type="InterPro" id="IPR004681">
    <property type="entry name" value="TRAP_DctM"/>
</dbReference>
<evidence type="ECO:0000256" key="3">
    <source>
        <dbReference type="ARBA" id="ARBA00022519"/>
    </source>
</evidence>
<evidence type="ECO:0000256" key="1">
    <source>
        <dbReference type="ARBA" id="ARBA00004429"/>
    </source>
</evidence>
<feature type="transmembrane region" description="Helical" evidence="7">
    <location>
        <begin position="223"/>
        <end position="242"/>
    </location>
</feature>
<keyword evidence="3 7" id="KW-0997">Cell inner membrane</keyword>
<feature type="transmembrane region" description="Helical" evidence="7">
    <location>
        <begin position="398"/>
        <end position="420"/>
    </location>
</feature>
<evidence type="ECO:0000256" key="2">
    <source>
        <dbReference type="ARBA" id="ARBA00022475"/>
    </source>
</evidence>
<dbReference type="NCBIfam" id="TIGR00786">
    <property type="entry name" value="dctM"/>
    <property type="match status" value="1"/>
</dbReference>
<feature type="transmembrane region" description="Helical" evidence="7">
    <location>
        <begin position="139"/>
        <end position="163"/>
    </location>
</feature>
<protein>
    <recommendedName>
        <fullName evidence="7">TRAP transporter large permease protein</fullName>
    </recommendedName>
</protein>
<feature type="transmembrane region" description="Helical" evidence="7">
    <location>
        <begin position="249"/>
        <end position="271"/>
    </location>
</feature>
<gene>
    <name evidence="9" type="ORF">SAMN05216236_102275</name>
</gene>
<accession>A0A1I6YKR8</accession>
<comment type="function">
    <text evidence="7">Part of the tripartite ATP-independent periplasmic (TRAP) transport system.</text>
</comment>
<comment type="similarity">
    <text evidence="7">Belongs to the TRAP transporter large permease family.</text>
</comment>
<evidence type="ECO:0000256" key="6">
    <source>
        <dbReference type="ARBA" id="ARBA00023136"/>
    </source>
</evidence>
<feature type="transmembrane region" description="Helical" evidence="7">
    <location>
        <begin position="320"/>
        <end position="349"/>
    </location>
</feature>
<keyword evidence="4 7" id="KW-0812">Transmembrane</keyword>
<dbReference type="Pfam" id="PF06808">
    <property type="entry name" value="DctM"/>
    <property type="match status" value="1"/>
</dbReference>
<feature type="transmembrane region" description="Helical" evidence="7">
    <location>
        <begin position="175"/>
        <end position="200"/>
    </location>
</feature>
<feature type="transmembrane region" description="Helical" evidence="7">
    <location>
        <begin position="283"/>
        <end position="308"/>
    </location>
</feature>
<comment type="caution">
    <text evidence="7">Lacks conserved residue(s) required for the propagation of feature annotation.</text>
</comment>
<keyword evidence="5 7" id="KW-1133">Transmembrane helix</keyword>
<dbReference type="Proteomes" id="UP000182466">
    <property type="component" value="Unassembled WGS sequence"/>
</dbReference>
<comment type="subcellular location">
    <subcellularLocation>
        <location evidence="1 7">Cell inner membrane</location>
        <topology evidence="1 7">Multi-pass membrane protein</topology>
    </subcellularLocation>
</comment>
<dbReference type="AlphaFoldDB" id="A0A1I6YKR8"/>
<organism evidence="9 10">
    <name type="scientific">Sedimentitalea nanhaiensis</name>
    <dbReference type="NCBI Taxonomy" id="999627"/>
    <lineage>
        <taxon>Bacteria</taxon>
        <taxon>Pseudomonadati</taxon>
        <taxon>Pseudomonadota</taxon>
        <taxon>Alphaproteobacteria</taxon>
        <taxon>Rhodobacterales</taxon>
        <taxon>Paracoccaceae</taxon>
        <taxon>Sedimentitalea</taxon>
    </lineage>
</organism>
<reference evidence="9 10" key="1">
    <citation type="submission" date="2016-10" db="EMBL/GenBank/DDBJ databases">
        <authorList>
            <person name="de Groot N.N."/>
        </authorList>
    </citation>
    <scope>NUCLEOTIDE SEQUENCE [LARGE SCALE GENOMIC DNA]</scope>
    <source>
        <strain evidence="9 10">CGMCC 1.10959</strain>
    </source>
</reference>
<dbReference type="RefSeq" id="WP_027260700.1">
    <property type="nucleotide sequence ID" value="NZ_FPAW01000002.1"/>
</dbReference>
<evidence type="ECO:0000256" key="4">
    <source>
        <dbReference type="ARBA" id="ARBA00022692"/>
    </source>
</evidence>
<dbReference type="GO" id="GO:0005886">
    <property type="term" value="C:plasma membrane"/>
    <property type="evidence" value="ECO:0007669"/>
    <property type="project" value="UniProtKB-SubCell"/>
</dbReference>
<evidence type="ECO:0000313" key="9">
    <source>
        <dbReference type="EMBL" id="SFT51099.1"/>
    </source>
</evidence>
<keyword evidence="2" id="KW-1003">Cell membrane</keyword>
<dbReference type="PIRSF" id="PIRSF006066">
    <property type="entry name" value="HI0050"/>
    <property type="match status" value="1"/>
</dbReference>
<keyword evidence="6 7" id="KW-0472">Membrane</keyword>
<name>A0A1I6YKR8_9RHOB</name>
<sequence>MSEIYTTIIFLFVLFALLGSSVWIGLALMGVAWVGMELFTSRPAGDAMLTTIWSSSSSWTLTALPLFIWMGEILYRTRLSQDMFRGLAPWMRSLPGGLLHTNIAGCTIFAAVSGSSAATLTTVGKMSIPELRARGYPEYMIIGTLAGAATLGLMIPPSLTLIVYGVSINESITKLFMAGIIPGLVLAGLFTTYIVGWHFLRPNEHARPEPRLGLLQMLAESRFLIPVLLLVSLVIGSMYFGWATATEAAAVGVLGALILAGAQGSLSWATFRESLMGATATSAMIALILMGAAFLSLAMGFTGLPRALAAWIDQMNLSPIVLIVALTLFYIVLGMFLDGISSVVLTMAIVEPMIRQAGIDVIWFGIFIVVVVEMAQVTPPIGFNLFVLQGMTNHEISYIAKTAIPMVLLMVVMVIILIIWPELATWLPNTIRAAPG</sequence>
<evidence type="ECO:0000259" key="8">
    <source>
        <dbReference type="Pfam" id="PF06808"/>
    </source>
</evidence>
<comment type="subunit">
    <text evidence="7">The complex comprises the extracytoplasmic solute receptor protein and the two transmembrane proteins.</text>
</comment>
<dbReference type="PANTHER" id="PTHR33362:SF5">
    <property type="entry name" value="C4-DICARBOXYLATE TRAP TRANSPORTER LARGE PERMEASE PROTEIN DCTM"/>
    <property type="match status" value="1"/>
</dbReference>
<feature type="transmembrane region" description="Helical" evidence="7">
    <location>
        <begin position="56"/>
        <end position="75"/>
    </location>
</feature>
<dbReference type="OrthoDB" id="9790209at2"/>
<dbReference type="eggNOG" id="COG1593">
    <property type="taxonomic scope" value="Bacteria"/>
</dbReference>
<dbReference type="PANTHER" id="PTHR33362">
    <property type="entry name" value="SIALIC ACID TRAP TRANSPORTER PERMEASE PROTEIN SIAT-RELATED"/>
    <property type="match status" value="1"/>
</dbReference>
<evidence type="ECO:0000256" key="7">
    <source>
        <dbReference type="RuleBase" id="RU369079"/>
    </source>
</evidence>
<dbReference type="InterPro" id="IPR010656">
    <property type="entry name" value="DctM"/>
</dbReference>
<proteinExistence type="inferred from homology"/>
<keyword evidence="7" id="KW-0813">Transport</keyword>
<dbReference type="EMBL" id="FPAW01000002">
    <property type="protein sequence ID" value="SFT51099.1"/>
    <property type="molecule type" value="Genomic_DNA"/>
</dbReference>
<feature type="domain" description="TRAP C4-dicarboxylate transport system permease DctM subunit" evidence="8">
    <location>
        <begin position="12"/>
        <end position="423"/>
    </location>
</feature>
<feature type="transmembrane region" description="Helical" evidence="7">
    <location>
        <begin position="7"/>
        <end position="36"/>
    </location>
</feature>
<dbReference type="GO" id="GO:0022857">
    <property type="term" value="F:transmembrane transporter activity"/>
    <property type="evidence" value="ECO:0007669"/>
    <property type="project" value="UniProtKB-UniRule"/>
</dbReference>
<dbReference type="STRING" id="999627.SAMN05216236_102275"/>
<keyword evidence="10" id="KW-1185">Reference proteome</keyword>
<evidence type="ECO:0000256" key="5">
    <source>
        <dbReference type="ARBA" id="ARBA00022989"/>
    </source>
</evidence>
<evidence type="ECO:0000313" key="10">
    <source>
        <dbReference type="Proteomes" id="UP000182466"/>
    </source>
</evidence>
<feature type="transmembrane region" description="Helical" evidence="7">
    <location>
        <begin position="361"/>
        <end position="386"/>
    </location>
</feature>